<dbReference type="OrthoDB" id="9766544at2"/>
<dbReference type="InterPro" id="IPR012348">
    <property type="entry name" value="RNR-like"/>
</dbReference>
<evidence type="ECO:0000256" key="7">
    <source>
        <dbReference type="ARBA" id="ARBA00047754"/>
    </source>
</evidence>
<evidence type="ECO:0000256" key="9">
    <source>
        <dbReference type="PIRSR" id="PIRSR000355-1"/>
    </source>
</evidence>
<feature type="binding site" evidence="10">
    <location>
        <position position="99"/>
    </location>
    <ligand>
        <name>Fe cation</name>
        <dbReference type="ChEBI" id="CHEBI:24875"/>
        <label>1</label>
    </ligand>
</feature>
<evidence type="ECO:0000256" key="1">
    <source>
        <dbReference type="ARBA" id="ARBA00009303"/>
    </source>
</evidence>
<dbReference type="InterPro" id="IPR000358">
    <property type="entry name" value="RNR_small_fam"/>
</dbReference>
<comment type="caution">
    <text evidence="12">The sequence shown here is derived from an EMBL/GenBank/DDBJ whole genome shotgun (WGS) entry which is preliminary data.</text>
</comment>
<evidence type="ECO:0000256" key="10">
    <source>
        <dbReference type="PIRSR" id="PIRSR000355-2"/>
    </source>
</evidence>
<evidence type="ECO:0000256" key="11">
    <source>
        <dbReference type="SAM" id="MobiDB-lite"/>
    </source>
</evidence>
<dbReference type="STRING" id="1423731.FC81_GL000123"/>
<keyword evidence="6 8" id="KW-0215">Deoxyribonucleotide synthesis</keyword>
<proteinExistence type="inferred from homology"/>
<comment type="subunit">
    <text evidence="2">Tetramer of two alpha and two beta subunits.</text>
</comment>
<feature type="binding site" evidence="10">
    <location>
        <position position="194"/>
    </location>
    <ligand>
        <name>Fe cation</name>
        <dbReference type="ChEBI" id="CHEBI:24875"/>
        <label>2</label>
    </ligand>
</feature>
<evidence type="ECO:0000256" key="8">
    <source>
        <dbReference type="PIRNR" id="PIRNR000355"/>
    </source>
</evidence>
<protein>
    <recommendedName>
        <fullName evidence="8">Ribonucleoside-diphosphate reductase subunit beta</fullName>
        <ecNumber evidence="8">1.17.4.1</ecNumber>
    </recommendedName>
</protein>
<dbReference type="EC" id="1.17.4.1" evidence="8"/>
<feature type="binding site" evidence="10">
    <location>
        <position position="191"/>
    </location>
    <ligand>
        <name>Fe cation</name>
        <dbReference type="ChEBI" id="CHEBI:24875"/>
        <label>2</label>
    </ligand>
</feature>
<evidence type="ECO:0000256" key="3">
    <source>
        <dbReference type="ARBA" id="ARBA00022723"/>
    </source>
</evidence>
<dbReference type="InterPro" id="IPR026494">
    <property type="entry name" value="RNR_NrdF-like"/>
</dbReference>
<dbReference type="NCBIfam" id="NF007183">
    <property type="entry name" value="PRK09614.1-2"/>
    <property type="match status" value="1"/>
</dbReference>
<comment type="function">
    <text evidence="8">Provides the precursors necessary for DNA synthesis. Catalyzes the biosynthesis of deoxyribonucleotides from the corresponding ribonucleotides.</text>
</comment>
<dbReference type="CDD" id="cd01049">
    <property type="entry name" value="RNRR2"/>
    <property type="match status" value="1"/>
</dbReference>
<evidence type="ECO:0000313" key="13">
    <source>
        <dbReference type="Proteomes" id="UP000051621"/>
    </source>
</evidence>
<evidence type="ECO:0000256" key="6">
    <source>
        <dbReference type="ARBA" id="ARBA00023116"/>
    </source>
</evidence>
<dbReference type="PATRIC" id="fig|1423731.3.peg.126"/>
<dbReference type="SUPFAM" id="SSF47240">
    <property type="entry name" value="Ferritin-like"/>
    <property type="match status" value="1"/>
</dbReference>
<dbReference type="EMBL" id="AZEF01000055">
    <property type="protein sequence ID" value="KRL00225.1"/>
    <property type="molecule type" value="Genomic_DNA"/>
</dbReference>
<feature type="binding site" evidence="10">
    <location>
        <position position="65"/>
    </location>
    <ligand>
        <name>Fe cation</name>
        <dbReference type="ChEBI" id="CHEBI:24875"/>
        <label>1</label>
    </ligand>
</feature>
<evidence type="ECO:0000256" key="4">
    <source>
        <dbReference type="ARBA" id="ARBA00023002"/>
    </source>
</evidence>
<dbReference type="Gene3D" id="1.10.620.20">
    <property type="entry name" value="Ribonucleotide Reductase, subunit A"/>
    <property type="match status" value="1"/>
</dbReference>
<feature type="binding site" evidence="10">
    <location>
        <position position="96"/>
    </location>
    <ligand>
        <name>Fe cation</name>
        <dbReference type="ChEBI" id="CHEBI:24875"/>
        <label>2</label>
    </ligand>
</feature>
<gene>
    <name evidence="12" type="ORF">FC81_GL000123</name>
</gene>
<dbReference type="GO" id="GO:0005971">
    <property type="term" value="C:ribonucleoside-diphosphate reductase complex"/>
    <property type="evidence" value="ECO:0007669"/>
    <property type="project" value="InterPro"/>
</dbReference>
<dbReference type="Proteomes" id="UP000051621">
    <property type="component" value="Unassembled WGS sequence"/>
</dbReference>
<dbReference type="NCBIfam" id="NF007185">
    <property type="entry name" value="PRK09614.1-4"/>
    <property type="match status" value="1"/>
</dbReference>
<comment type="catalytic activity">
    <reaction evidence="7 8">
        <text>a 2'-deoxyribonucleoside 5'-diphosphate + [thioredoxin]-disulfide + H2O = a ribonucleoside 5'-diphosphate + [thioredoxin]-dithiol</text>
        <dbReference type="Rhea" id="RHEA:23252"/>
        <dbReference type="Rhea" id="RHEA-COMP:10698"/>
        <dbReference type="Rhea" id="RHEA-COMP:10700"/>
        <dbReference type="ChEBI" id="CHEBI:15377"/>
        <dbReference type="ChEBI" id="CHEBI:29950"/>
        <dbReference type="ChEBI" id="CHEBI:50058"/>
        <dbReference type="ChEBI" id="CHEBI:57930"/>
        <dbReference type="ChEBI" id="CHEBI:73316"/>
        <dbReference type="EC" id="1.17.4.1"/>
    </reaction>
</comment>
<evidence type="ECO:0000313" key="12">
    <source>
        <dbReference type="EMBL" id="KRL00225.1"/>
    </source>
</evidence>
<evidence type="ECO:0000256" key="2">
    <source>
        <dbReference type="ARBA" id="ARBA00011209"/>
    </source>
</evidence>
<feature type="compositionally biased region" description="Basic and acidic residues" evidence="11">
    <location>
        <begin position="363"/>
        <end position="372"/>
    </location>
</feature>
<comment type="cofactor">
    <cofactor evidence="8 10">
        <name>Fe cation</name>
        <dbReference type="ChEBI" id="CHEBI:24875"/>
    </cofactor>
    <text evidence="8 10">Binds 2 iron ions per subunit.</text>
</comment>
<feature type="active site" evidence="9">
    <location>
        <position position="103"/>
    </location>
</feature>
<dbReference type="NCBIfam" id="TIGR04171">
    <property type="entry name" value="RNR_1b_NrdF"/>
    <property type="match status" value="1"/>
</dbReference>
<reference evidence="12 13" key="1">
    <citation type="journal article" date="2015" name="Genome Announc.">
        <title>Expanding the biotechnology potential of lactobacilli through comparative genomics of 213 strains and associated genera.</title>
        <authorList>
            <person name="Sun Z."/>
            <person name="Harris H.M."/>
            <person name="McCann A."/>
            <person name="Guo C."/>
            <person name="Argimon S."/>
            <person name="Zhang W."/>
            <person name="Yang X."/>
            <person name="Jeffery I.B."/>
            <person name="Cooney J.C."/>
            <person name="Kagawa T.F."/>
            <person name="Liu W."/>
            <person name="Song Y."/>
            <person name="Salvetti E."/>
            <person name="Wrobel A."/>
            <person name="Rasinkangas P."/>
            <person name="Parkhill J."/>
            <person name="Rea M.C."/>
            <person name="O'Sullivan O."/>
            <person name="Ritari J."/>
            <person name="Douillard F.P."/>
            <person name="Paul Ross R."/>
            <person name="Yang R."/>
            <person name="Briner A.E."/>
            <person name="Felis G.E."/>
            <person name="de Vos W.M."/>
            <person name="Barrangou R."/>
            <person name="Klaenhammer T.R."/>
            <person name="Caufield P.W."/>
            <person name="Cui Y."/>
            <person name="Zhang H."/>
            <person name="O'Toole P.W."/>
        </authorList>
    </citation>
    <scope>NUCLEOTIDE SEQUENCE [LARGE SCALE GENOMIC DNA]</scope>
    <source>
        <strain evidence="12 13">DSM 19910</strain>
    </source>
</reference>
<comment type="similarity">
    <text evidence="1 8">Belongs to the ribonucleoside diphosphate reductase small chain family.</text>
</comment>
<accession>A0A0R1LXR9</accession>
<dbReference type="RefSeq" id="WP_083478819.1">
    <property type="nucleotide sequence ID" value="NZ_AZEF01000055.1"/>
</dbReference>
<dbReference type="PANTHER" id="PTHR23409">
    <property type="entry name" value="RIBONUCLEOSIDE-DIPHOSPHATE REDUCTASE SMALL CHAIN"/>
    <property type="match status" value="1"/>
</dbReference>
<dbReference type="InterPro" id="IPR033909">
    <property type="entry name" value="RNR_small"/>
</dbReference>
<sequence>MENKRAINWNNIADQIDKATWEKLTEQFWLDTRIPVSNDLHDWAELSSKEQWLVGHIFGGLTMLDTVQSEDGMAALSKDVRTQHERAVLNNIQFMESVHAKSYSTIFSTLNTIPEIDEIFNWSDTNQLLQNKAQWIIDIYHNDPDPLHKKVANVFLETCLFYSGFYTPLYYAGNNKLNNVAEIIKLILRDESVHGTYIGYKFQLGNKELTENGQQKQRDWLYNFLYKLYENEEKYAALLYDQVGWTDEVMTFVRYNANKALMNLGEEPLFPETADDVNPIVINGISTTTVNHDFFSQVGNGYLMGKVEAMQDNDYTIGLDNSYDSLSDKSRKFKKSENKILGSDDKGKFTIAKESGAVEMEDPTLKSKKDNK</sequence>
<dbReference type="PANTHER" id="PTHR23409:SF18">
    <property type="entry name" value="RIBONUCLEOSIDE-DIPHOSPHATE REDUCTASE SUBUNIT M2"/>
    <property type="match status" value="1"/>
</dbReference>
<dbReference type="UniPathway" id="UPA00326"/>
<dbReference type="GO" id="GO:0046872">
    <property type="term" value="F:metal ion binding"/>
    <property type="evidence" value="ECO:0007669"/>
    <property type="project" value="UniProtKB-KW"/>
</dbReference>
<dbReference type="InterPro" id="IPR009078">
    <property type="entry name" value="Ferritin-like_SF"/>
</dbReference>
<feature type="binding site" evidence="10">
    <location>
        <position position="157"/>
    </location>
    <ligand>
        <name>Fe cation</name>
        <dbReference type="ChEBI" id="CHEBI:24875"/>
        <label>2</label>
    </ligand>
</feature>
<feature type="region of interest" description="Disordered" evidence="11">
    <location>
        <begin position="352"/>
        <end position="372"/>
    </location>
</feature>
<dbReference type="GO" id="GO:0004748">
    <property type="term" value="F:ribonucleoside-diphosphate reductase activity, thioredoxin disulfide as acceptor"/>
    <property type="evidence" value="ECO:0007669"/>
    <property type="project" value="UniProtKB-EC"/>
</dbReference>
<keyword evidence="4 8" id="KW-0560">Oxidoreductase</keyword>
<keyword evidence="5 8" id="KW-0408">Iron</keyword>
<feature type="binding site" evidence="10">
    <location>
        <position position="96"/>
    </location>
    <ligand>
        <name>Fe cation</name>
        <dbReference type="ChEBI" id="CHEBI:24875"/>
        <label>1</label>
    </ligand>
</feature>
<dbReference type="AlphaFoldDB" id="A0A0R1LXR9"/>
<organism evidence="12 13">
    <name type="scientific">Liquorilactobacillus capillatus DSM 19910</name>
    <dbReference type="NCBI Taxonomy" id="1423731"/>
    <lineage>
        <taxon>Bacteria</taxon>
        <taxon>Bacillati</taxon>
        <taxon>Bacillota</taxon>
        <taxon>Bacilli</taxon>
        <taxon>Lactobacillales</taxon>
        <taxon>Lactobacillaceae</taxon>
        <taxon>Liquorilactobacillus</taxon>
    </lineage>
</organism>
<keyword evidence="3 8" id="KW-0479">Metal-binding</keyword>
<dbReference type="GO" id="GO:0009263">
    <property type="term" value="P:deoxyribonucleotide biosynthetic process"/>
    <property type="evidence" value="ECO:0007669"/>
    <property type="project" value="UniProtKB-KW"/>
</dbReference>
<evidence type="ECO:0000256" key="5">
    <source>
        <dbReference type="ARBA" id="ARBA00023004"/>
    </source>
</evidence>
<keyword evidence="13" id="KW-1185">Reference proteome</keyword>
<name>A0A0R1LXR9_9LACO</name>
<dbReference type="PIRSF" id="PIRSF000355">
    <property type="entry name" value="NrdB"/>
    <property type="match status" value="1"/>
</dbReference>
<dbReference type="Pfam" id="PF00268">
    <property type="entry name" value="Ribonuc_red_sm"/>
    <property type="match status" value="1"/>
</dbReference>